<proteinExistence type="inferred from homology"/>
<gene>
    <name evidence="5" type="ORF">H8695_06575</name>
</gene>
<dbReference type="InterPro" id="IPR028082">
    <property type="entry name" value="Peripla_BP_I"/>
</dbReference>
<dbReference type="SUPFAM" id="SSF53822">
    <property type="entry name" value="Periplasmic binding protein-like I"/>
    <property type="match status" value="1"/>
</dbReference>
<protein>
    <submittedName>
        <fullName evidence="5">ABC transporter substrate-binding protein</fullName>
    </submittedName>
</protein>
<evidence type="ECO:0000313" key="6">
    <source>
        <dbReference type="Proteomes" id="UP000620366"/>
    </source>
</evidence>
<comment type="similarity">
    <text evidence="1">Belongs to the leucine-binding protein family.</text>
</comment>
<evidence type="ECO:0000313" key="5">
    <source>
        <dbReference type="EMBL" id="MBC8536358.1"/>
    </source>
</evidence>
<feature type="domain" description="Leucine-binding protein" evidence="4">
    <location>
        <begin position="51"/>
        <end position="369"/>
    </location>
</feature>
<evidence type="ECO:0000256" key="3">
    <source>
        <dbReference type="SAM" id="SignalP"/>
    </source>
</evidence>
<evidence type="ECO:0000259" key="4">
    <source>
        <dbReference type="Pfam" id="PF13458"/>
    </source>
</evidence>
<evidence type="ECO:0000256" key="1">
    <source>
        <dbReference type="ARBA" id="ARBA00010062"/>
    </source>
</evidence>
<reference evidence="5" key="1">
    <citation type="submission" date="2020-08" db="EMBL/GenBank/DDBJ databases">
        <title>Genome public.</title>
        <authorList>
            <person name="Liu C."/>
            <person name="Sun Q."/>
        </authorList>
    </citation>
    <scope>NUCLEOTIDE SEQUENCE</scope>
    <source>
        <strain evidence="5">BX7</strain>
    </source>
</reference>
<keyword evidence="2 3" id="KW-0732">Signal</keyword>
<feature type="signal peptide" evidence="3">
    <location>
        <begin position="1"/>
        <end position="31"/>
    </location>
</feature>
<dbReference type="PANTHER" id="PTHR30483">
    <property type="entry name" value="LEUCINE-SPECIFIC-BINDING PROTEIN"/>
    <property type="match status" value="1"/>
</dbReference>
<keyword evidence="6" id="KW-1185">Reference proteome</keyword>
<accession>A0A926HUJ4</accession>
<dbReference type="Gene3D" id="3.40.50.2300">
    <property type="match status" value="2"/>
</dbReference>
<evidence type="ECO:0000256" key="2">
    <source>
        <dbReference type="ARBA" id="ARBA00022729"/>
    </source>
</evidence>
<dbReference type="InterPro" id="IPR051010">
    <property type="entry name" value="BCAA_transport"/>
</dbReference>
<dbReference type="PANTHER" id="PTHR30483:SF6">
    <property type="entry name" value="PERIPLASMIC BINDING PROTEIN OF ABC TRANSPORTER FOR NATURAL AMINO ACIDS"/>
    <property type="match status" value="1"/>
</dbReference>
<name>A0A926HUJ4_9FIRM</name>
<comment type="caution">
    <text evidence="5">The sequence shown here is derived from an EMBL/GenBank/DDBJ whole genome shotgun (WGS) entry which is preliminary data.</text>
</comment>
<dbReference type="AlphaFoldDB" id="A0A926HUJ4"/>
<organism evidence="5 6">
    <name type="scientific">Feifania hominis</name>
    <dbReference type="NCBI Taxonomy" id="2763660"/>
    <lineage>
        <taxon>Bacteria</taxon>
        <taxon>Bacillati</taxon>
        <taxon>Bacillota</taxon>
        <taxon>Clostridia</taxon>
        <taxon>Eubacteriales</taxon>
        <taxon>Feifaniaceae</taxon>
        <taxon>Feifania</taxon>
    </lineage>
</organism>
<dbReference type="PROSITE" id="PS51257">
    <property type="entry name" value="PROKAR_LIPOPROTEIN"/>
    <property type="match status" value="1"/>
</dbReference>
<dbReference type="Pfam" id="PF13458">
    <property type="entry name" value="Peripla_BP_6"/>
    <property type="match status" value="1"/>
</dbReference>
<dbReference type="Proteomes" id="UP000620366">
    <property type="component" value="Unassembled WGS sequence"/>
</dbReference>
<dbReference type="EMBL" id="JACRSP010000002">
    <property type="protein sequence ID" value="MBC8536358.1"/>
    <property type="molecule type" value="Genomic_DNA"/>
</dbReference>
<sequence length="402" mass="43911">MLKGNGKKWLAILLATVMLAAVFVGCKPAQSDPGTSDPGQSGTENQFDGEIVLGACSDLSGSGASNGEGEAKAYQMVADMINAEGGVMGKKLVIKQEDTQGTVEGSVNAINRQFSDKNVVGVFGFMYSSQVMGISDIAKEAGRPVLYGGSSPSIWELNNPWLFRMRPNDQLMVTLAVEYVFQEMGAKKLGMIYSMDDYGTQAYEVAKGYCEKNGKELIADGYTVGAKDYYSQLLTLKNAGCDTMLLWGHEEEYAILVRQRLELDYNVPVFGSNGIGNPDFNNLVSTEESEGIVAIGESCPGNQWEYFTEFEQQYKAKFNGESPNNNVCSLVPAIYLYCDAIERAQSTDPAKVAEALRETKDFPAITGYLTCDSNQDFCHSGIVYEMKNGERSFIDLFSVDPE</sequence>
<dbReference type="InterPro" id="IPR028081">
    <property type="entry name" value="Leu-bd"/>
</dbReference>
<dbReference type="RefSeq" id="WP_249300138.1">
    <property type="nucleotide sequence ID" value="NZ_JACRSP010000002.1"/>
</dbReference>
<feature type="chain" id="PRO_5037066271" evidence="3">
    <location>
        <begin position="32"/>
        <end position="402"/>
    </location>
</feature>